<dbReference type="PANTHER" id="PTHR33021">
    <property type="entry name" value="BLUE COPPER PROTEIN"/>
    <property type="match status" value="1"/>
</dbReference>
<evidence type="ECO:0000256" key="11">
    <source>
        <dbReference type="ARBA" id="ARBA00023180"/>
    </source>
</evidence>
<dbReference type="CDD" id="cd11013">
    <property type="entry name" value="Plantacyanin"/>
    <property type="match status" value="1"/>
</dbReference>
<dbReference type="GO" id="GO:0005886">
    <property type="term" value="C:plasma membrane"/>
    <property type="evidence" value="ECO:0007669"/>
    <property type="project" value="TreeGrafter"/>
</dbReference>
<keyword evidence="5 12" id="KW-0732">Signal</keyword>
<dbReference type="InterPro" id="IPR039391">
    <property type="entry name" value="Phytocyanin-like"/>
</dbReference>
<keyword evidence="10" id="KW-1015">Disulfide bond</keyword>
<comment type="caution">
    <text evidence="14">The sequence shown here is derived from an EMBL/GenBank/DDBJ whole genome shotgun (WGS) entry which is preliminary data.</text>
</comment>
<name>A0AAP0HLU1_9MAGN</name>
<keyword evidence="4" id="KW-0479">Metal-binding</keyword>
<evidence type="ECO:0000256" key="2">
    <source>
        <dbReference type="ARBA" id="ARBA00022448"/>
    </source>
</evidence>
<dbReference type="FunFam" id="2.60.40.420:FF:000067">
    <property type="entry name" value="Cupredoxin superfamily protein"/>
    <property type="match status" value="1"/>
</dbReference>
<keyword evidence="8" id="KW-0186">Copper</keyword>
<keyword evidence="6" id="KW-0249">Electron transport</keyword>
<organism evidence="14 15">
    <name type="scientific">Stephania yunnanensis</name>
    <dbReference type="NCBI Taxonomy" id="152371"/>
    <lineage>
        <taxon>Eukaryota</taxon>
        <taxon>Viridiplantae</taxon>
        <taxon>Streptophyta</taxon>
        <taxon>Embryophyta</taxon>
        <taxon>Tracheophyta</taxon>
        <taxon>Spermatophyta</taxon>
        <taxon>Magnoliopsida</taxon>
        <taxon>Ranunculales</taxon>
        <taxon>Menispermaceae</taxon>
        <taxon>Menispermoideae</taxon>
        <taxon>Cissampelideae</taxon>
        <taxon>Stephania</taxon>
    </lineage>
</organism>
<evidence type="ECO:0000259" key="13">
    <source>
        <dbReference type="PROSITE" id="PS51485"/>
    </source>
</evidence>
<dbReference type="InterPro" id="IPR041844">
    <property type="entry name" value="Plantacyanin"/>
</dbReference>
<feature type="chain" id="PRO_5043016559" description="Phytocyanin domain-containing protein" evidence="12">
    <location>
        <begin position="23"/>
        <end position="128"/>
    </location>
</feature>
<dbReference type="GO" id="GO:0009610">
    <property type="term" value="P:response to symbiotic fungus"/>
    <property type="evidence" value="ECO:0007669"/>
    <property type="project" value="UniProtKB-ARBA"/>
</dbReference>
<gene>
    <name evidence="14" type="ORF">Syun_029934</name>
</gene>
<evidence type="ECO:0000256" key="5">
    <source>
        <dbReference type="ARBA" id="ARBA00022729"/>
    </source>
</evidence>
<dbReference type="Pfam" id="PF02298">
    <property type="entry name" value="Cu_bind_like"/>
    <property type="match status" value="1"/>
</dbReference>
<dbReference type="Proteomes" id="UP001420932">
    <property type="component" value="Unassembled WGS sequence"/>
</dbReference>
<evidence type="ECO:0000256" key="7">
    <source>
        <dbReference type="ARBA" id="ARBA00022989"/>
    </source>
</evidence>
<evidence type="ECO:0000256" key="3">
    <source>
        <dbReference type="ARBA" id="ARBA00022692"/>
    </source>
</evidence>
<evidence type="ECO:0000256" key="10">
    <source>
        <dbReference type="ARBA" id="ARBA00023157"/>
    </source>
</evidence>
<evidence type="ECO:0000256" key="6">
    <source>
        <dbReference type="ARBA" id="ARBA00022982"/>
    </source>
</evidence>
<keyword evidence="9" id="KW-0472">Membrane</keyword>
<evidence type="ECO:0000256" key="9">
    <source>
        <dbReference type="ARBA" id="ARBA00023136"/>
    </source>
</evidence>
<reference evidence="14 15" key="1">
    <citation type="submission" date="2024-01" db="EMBL/GenBank/DDBJ databases">
        <title>Genome assemblies of Stephania.</title>
        <authorList>
            <person name="Yang L."/>
        </authorList>
    </citation>
    <scope>NUCLEOTIDE SEQUENCE [LARGE SCALE GENOMIC DNA]</scope>
    <source>
        <strain evidence="14">YNDBR</strain>
        <tissue evidence="14">Leaf</tissue>
    </source>
</reference>
<accession>A0AAP0HLU1</accession>
<proteinExistence type="predicted"/>
<dbReference type="InterPro" id="IPR008972">
    <property type="entry name" value="Cupredoxin"/>
</dbReference>
<dbReference type="AlphaFoldDB" id="A0AAP0HLU1"/>
<keyword evidence="2" id="KW-0813">Transport</keyword>
<dbReference type="PROSITE" id="PS51485">
    <property type="entry name" value="PHYTOCYANIN"/>
    <property type="match status" value="1"/>
</dbReference>
<dbReference type="GO" id="GO:0009055">
    <property type="term" value="F:electron transfer activity"/>
    <property type="evidence" value="ECO:0007669"/>
    <property type="project" value="InterPro"/>
</dbReference>
<keyword evidence="3" id="KW-0812">Transmembrane</keyword>
<comment type="subcellular location">
    <subcellularLocation>
        <location evidence="1">Membrane</location>
        <topology evidence="1">Single-pass type I membrane protein</topology>
    </subcellularLocation>
</comment>
<dbReference type="SUPFAM" id="SSF49503">
    <property type="entry name" value="Cupredoxins"/>
    <property type="match status" value="1"/>
</dbReference>
<evidence type="ECO:0000313" key="15">
    <source>
        <dbReference type="Proteomes" id="UP001420932"/>
    </source>
</evidence>
<feature type="signal peptide" evidence="12">
    <location>
        <begin position="1"/>
        <end position="22"/>
    </location>
</feature>
<dbReference type="InterPro" id="IPR003245">
    <property type="entry name" value="Phytocyanin_dom"/>
</dbReference>
<keyword evidence="11" id="KW-0325">Glycoprotein</keyword>
<dbReference type="EMBL" id="JBBNAF010000013">
    <property type="protein sequence ID" value="KAK9087540.1"/>
    <property type="molecule type" value="Genomic_DNA"/>
</dbReference>
<protein>
    <recommendedName>
        <fullName evidence="13">Phytocyanin domain-containing protein</fullName>
    </recommendedName>
</protein>
<sequence>MAMGRGNCIKVLLLTFLVTAWSKHSDASTTHVVGDSQGWGFSVLYNDWADGRYFAAGDTLVFNYQQGMHNTVPVSLAGFRNCKASASESSKAQSSGNDKFTLKKGANYFLCTYQGHCSSGMKIQVNAN</sequence>
<keyword evidence="15" id="KW-1185">Reference proteome</keyword>
<dbReference type="GO" id="GO:0046872">
    <property type="term" value="F:metal ion binding"/>
    <property type="evidence" value="ECO:0007669"/>
    <property type="project" value="UniProtKB-KW"/>
</dbReference>
<evidence type="ECO:0000256" key="4">
    <source>
        <dbReference type="ARBA" id="ARBA00022723"/>
    </source>
</evidence>
<evidence type="ECO:0000313" key="14">
    <source>
        <dbReference type="EMBL" id="KAK9087540.1"/>
    </source>
</evidence>
<evidence type="ECO:0000256" key="8">
    <source>
        <dbReference type="ARBA" id="ARBA00023008"/>
    </source>
</evidence>
<evidence type="ECO:0000256" key="12">
    <source>
        <dbReference type="SAM" id="SignalP"/>
    </source>
</evidence>
<keyword evidence="7" id="KW-1133">Transmembrane helix</keyword>
<dbReference type="Gene3D" id="2.60.40.420">
    <property type="entry name" value="Cupredoxins - blue copper proteins"/>
    <property type="match status" value="1"/>
</dbReference>
<evidence type="ECO:0000256" key="1">
    <source>
        <dbReference type="ARBA" id="ARBA00004479"/>
    </source>
</evidence>
<dbReference type="PANTHER" id="PTHR33021:SF520">
    <property type="entry name" value="OS11G0428800 PROTEIN"/>
    <property type="match status" value="1"/>
</dbReference>
<feature type="domain" description="Phytocyanin" evidence="13">
    <location>
        <begin position="29"/>
        <end position="128"/>
    </location>
</feature>